<feature type="region of interest" description="Disordered" evidence="4">
    <location>
        <begin position="1066"/>
        <end position="1086"/>
    </location>
</feature>
<keyword evidence="2" id="KW-0158">Chromosome</keyword>
<comment type="subunit">
    <text evidence="2">Part of the cohesin complex which is composed of a heterodimer between a SMC1 protein (SMC1A or SMC1B) and SMC3, which are attached via their hinge domain, and RAD21 which link them at their heads, and one STAG protein.</text>
</comment>
<dbReference type="PANTHER" id="PTHR11199:SF6">
    <property type="entry name" value="COHESIN SUBUNIT SA-1"/>
    <property type="match status" value="1"/>
</dbReference>
<reference evidence="6" key="2">
    <citation type="submission" date="2025-08" db="UniProtKB">
        <authorList>
            <consortium name="Ensembl"/>
        </authorList>
    </citation>
    <scope>IDENTIFICATION</scope>
</reference>
<protein>
    <recommendedName>
        <fullName evidence="2">Cohesin subunit SA</fullName>
    </recommendedName>
    <alternativeName>
        <fullName evidence="2">SCC3 homolog</fullName>
    </alternativeName>
    <alternativeName>
        <fullName evidence="2">Stromal antigen</fullName>
    </alternativeName>
</protein>
<dbReference type="Pfam" id="PF08514">
    <property type="entry name" value="STAG"/>
    <property type="match status" value="1"/>
</dbReference>
<dbReference type="SUPFAM" id="SSF48371">
    <property type="entry name" value="ARM repeat"/>
    <property type="match status" value="1"/>
</dbReference>
<dbReference type="PROSITE" id="PS51425">
    <property type="entry name" value="SCD"/>
    <property type="match status" value="1"/>
</dbReference>
<keyword evidence="2" id="KW-0132">Cell division</keyword>
<feature type="region of interest" description="Disordered" evidence="4">
    <location>
        <begin position="1"/>
        <end position="66"/>
    </location>
</feature>
<evidence type="ECO:0000259" key="5">
    <source>
        <dbReference type="PROSITE" id="PS51425"/>
    </source>
</evidence>
<evidence type="ECO:0000313" key="7">
    <source>
        <dbReference type="Proteomes" id="UP000265040"/>
    </source>
</evidence>
<keyword evidence="2" id="KW-0159">Chromosome partition</keyword>
<keyword evidence="7" id="KW-1185">Reference proteome</keyword>
<evidence type="ECO:0000256" key="3">
    <source>
        <dbReference type="SAM" id="Coils"/>
    </source>
</evidence>
<dbReference type="Pfam" id="PF24571">
    <property type="entry name" value="HEAT_SCC3-SA"/>
    <property type="match status" value="1"/>
</dbReference>
<dbReference type="GO" id="GO:0000785">
    <property type="term" value="C:chromatin"/>
    <property type="evidence" value="ECO:0007669"/>
    <property type="project" value="UniProtKB-UniRule"/>
</dbReference>
<dbReference type="GO" id="GO:0007059">
    <property type="term" value="P:chromosome segregation"/>
    <property type="evidence" value="ECO:0007669"/>
    <property type="project" value="UniProtKB-KW"/>
</dbReference>
<comment type="function">
    <text evidence="2">Component of cohesin complex, a complex required for the cohesion of sister chromatids after DNA replication. The cohesin complex apparently forms a large proteinaceous ring within which sister chromatids can be trapped. At anaphase, the complex is cleaved and dissociates from chromatin, allowing sister chromatids to segregate.</text>
</comment>
<dbReference type="PANTHER" id="PTHR11199">
    <property type="entry name" value="STROMAL ANTIGEN"/>
    <property type="match status" value="1"/>
</dbReference>
<evidence type="ECO:0000256" key="1">
    <source>
        <dbReference type="ARBA" id="ARBA00005486"/>
    </source>
</evidence>
<evidence type="ECO:0000256" key="2">
    <source>
        <dbReference type="RuleBase" id="RU369063"/>
    </source>
</evidence>
<proteinExistence type="inferred from homology"/>
<organism evidence="6 7">
    <name type="scientific">Anabas testudineus</name>
    <name type="common">Climbing perch</name>
    <name type="synonym">Anthias testudineus</name>
    <dbReference type="NCBI Taxonomy" id="64144"/>
    <lineage>
        <taxon>Eukaryota</taxon>
        <taxon>Metazoa</taxon>
        <taxon>Chordata</taxon>
        <taxon>Craniata</taxon>
        <taxon>Vertebrata</taxon>
        <taxon>Euteleostomi</taxon>
        <taxon>Actinopterygii</taxon>
        <taxon>Neopterygii</taxon>
        <taxon>Teleostei</taxon>
        <taxon>Neoteleostei</taxon>
        <taxon>Acanthomorphata</taxon>
        <taxon>Anabantaria</taxon>
        <taxon>Anabantiformes</taxon>
        <taxon>Anabantoidei</taxon>
        <taxon>Anabantidae</taxon>
        <taxon>Anabas</taxon>
    </lineage>
</organism>
<accession>A0A7N6AA86</accession>
<comment type="subcellular location">
    <subcellularLocation>
        <location evidence="2">Nucleus</location>
    </subcellularLocation>
    <subcellularLocation>
        <location evidence="2">Chromosome</location>
    </subcellularLocation>
    <subcellularLocation>
        <location evidence="2">Chromosome</location>
        <location evidence="2">Centromere</location>
    </subcellularLocation>
</comment>
<evidence type="ECO:0000313" key="6">
    <source>
        <dbReference type="Ensembl" id="ENSATEP00000045138.2"/>
    </source>
</evidence>
<dbReference type="InterPro" id="IPR056396">
    <property type="entry name" value="HEAT_SCC3-SA"/>
</dbReference>
<dbReference type="AlphaFoldDB" id="A0A7N6AA86"/>
<dbReference type="InterPro" id="IPR020839">
    <property type="entry name" value="SCD"/>
</dbReference>
<keyword evidence="2" id="KW-0131">Cell cycle</keyword>
<dbReference type="InterPro" id="IPR016024">
    <property type="entry name" value="ARM-type_fold"/>
</dbReference>
<feature type="coiled-coil region" evidence="3">
    <location>
        <begin position="263"/>
        <end position="293"/>
    </location>
</feature>
<dbReference type="Proteomes" id="UP000265040">
    <property type="component" value="Chromosome 22"/>
</dbReference>
<dbReference type="GO" id="GO:0007062">
    <property type="term" value="P:sister chromatid cohesion"/>
    <property type="evidence" value="ECO:0007669"/>
    <property type="project" value="UniProtKB-UniRule"/>
</dbReference>
<name>A0A7N6AA86_ANATE</name>
<dbReference type="GO" id="GO:0000775">
    <property type="term" value="C:chromosome, centromeric region"/>
    <property type="evidence" value="ECO:0007669"/>
    <property type="project" value="UniProtKB-SubCell"/>
</dbReference>
<feature type="domain" description="SCD" evidence="5">
    <location>
        <begin position="299"/>
        <end position="384"/>
    </location>
</feature>
<dbReference type="GO" id="GO:0051301">
    <property type="term" value="P:cell division"/>
    <property type="evidence" value="ECO:0007669"/>
    <property type="project" value="UniProtKB-UniRule"/>
</dbReference>
<evidence type="ECO:0000256" key="4">
    <source>
        <dbReference type="SAM" id="MobiDB-lite"/>
    </source>
</evidence>
<reference evidence="6" key="1">
    <citation type="submission" date="2021-04" db="EMBL/GenBank/DDBJ databases">
        <authorList>
            <consortium name="Wellcome Sanger Institute Data Sharing"/>
        </authorList>
    </citation>
    <scope>NUCLEOTIDE SEQUENCE [LARGE SCALE GENOMIC DNA]</scope>
</reference>
<dbReference type="GO" id="GO:0008278">
    <property type="term" value="C:cohesin complex"/>
    <property type="evidence" value="ECO:0007669"/>
    <property type="project" value="UniProtKB-UniRule"/>
</dbReference>
<dbReference type="Ensembl" id="ENSATET00000065417.2">
    <property type="protein sequence ID" value="ENSATEP00000045138.2"/>
    <property type="gene ID" value="ENSATEG00000006688.3"/>
</dbReference>
<keyword evidence="3" id="KW-0175">Coiled coil</keyword>
<comment type="similarity">
    <text evidence="1 2">Belongs to the SCC3 family.</text>
</comment>
<sequence>MITSELPVLQDSSNESGATDAVGLSMSMSEMEDPEAKGKKKRGRPGKQLPTSNKKPRKSPMDKTVSVARGRGKANGVAQHNGDGGDPVTLFEVVKLGKSAMQSVVDEWIESYKQDRDLALLDLINFFIQCSGCKGTVRIEMFRNMQNAEIIRKMTEEFDEDSGDYPLTMPGPMWKKFRYNFCEFISVLIRQCQYSIIYDEYMMDTVISLLTGLSDSQVRAFRHTSTLAAMKLMTALVNVALNLSIHQDNTQRQYEAERNKIAGKRANEKLELLLQKRKELQENQDEIENMMNSIFKGIFVHRYRDAIAEIRAICIEEIGVWMKMYSDAFLNDSYLKYVGWTLHDRVREVRLKCLKALQNLYTNRELFPKLELFTNRFKDRIVSMTLDKEYDVAVEAIRLVTLILQGSEDALSNEDCENVYHLVYSAHRPVAVAAGEFLHRKLAEEALAKRRGRSSPNGNLIRMLVLFFLESELHEHAAYLVDSLWESSQELLKDWECMTELLLEEAVQGEEDRQESALIELTVCTIRQAAEAHPPVGRGTGKRVLTAKERKTQIDDKNKLTEHFIMALPMLLSKYQADSEKVANLLQIPQYFDLDVYSAGRMEKHLDALLKQIRLVVEKHIEIDVLEACSKTYSILCSEEYTIMNRVDIARSQLIDEMTDRFAHSVEELLQEEADDDDIYNVLSTLKRLTAFHNAHDLTRWDLFGNCYRLLKAGIEQGSMPEQIAVQALQCSHYSILWQLVKITEGSPSKVLDSITERVVKSFLAVCQQCLSNVNTPVKEQAFMLLCDLLMIFSHQLISGGREGLQPLVFNPDSTLQNEVLNFVLDHVFIDQDDERVSPHIEALHKRRNLLAAFCKLIIYDIVDMPAAADIFKHYMKYYNDYGDIIKETLSKTRQMDKILCAKTLILSLQQLFNELLQDQGPNLDRTSSHVSGIKELARRFALTFGLDQIKTREAVATLHKDGIEFAFKYQNPRGPEFPPINLAFLEVLSEFSSKLIRQDKKTVDLGLACLSCSTLLWDNVNGYDVFKCISPHSEESSVEGSWMLRNDTLQTPGPLQTPQLTSTVLRENRPVEHMPDPDSEPGSENDYVHKSVYHLLYVIYIRILKQSI</sequence>
<dbReference type="GeneTree" id="ENSGT00950000182972"/>
<dbReference type="GO" id="GO:0005634">
    <property type="term" value="C:nucleus"/>
    <property type="evidence" value="ECO:0007669"/>
    <property type="project" value="UniProtKB-SubCell"/>
</dbReference>
<keyword evidence="2" id="KW-0539">Nucleus</keyword>
<reference evidence="6" key="3">
    <citation type="submission" date="2025-09" db="UniProtKB">
        <authorList>
            <consortium name="Ensembl"/>
        </authorList>
    </citation>
    <scope>IDENTIFICATION</scope>
</reference>
<dbReference type="InterPro" id="IPR039662">
    <property type="entry name" value="Cohesin_Scc3/SA"/>
</dbReference>
<dbReference type="InterPro" id="IPR013721">
    <property type="entry name" value="STAG"/>
</dbReference>
<dbReference type="Pfam" id="PF21581">
    <property type="entry name" value="SCD"/>
    <property type="match status" value="1"/>
</dbReference>
<feature type="compositionally biased region" description="Basic and acidic residues" evidence="4">
    <location>
        <begin position="1067"/>
        <end position="1077"/>
    </location>
</feature>
<dbReference type="GO" id="GO:0003682">
    <property type="term" value="F:chromatin binding"/>
    <property type="evidence" value="ECO:0007669"/>
    <property type="project" value="TreeGrafter"/>
</dbReference>